<evidence type="ECO:0000313" key="2">
    <source>
        <dbReference type="EMBL" id="CAH1392923.1"/>
    </source>
</evidence>
<dbReference type="OrthoDB" id="6159439at2759"/>
<gene>
    <name evidence="2" type="ORF">NEZAVI_LOCUS3666</name>
</gene>
<evidence type="ECO:0000256" key="1">
    <source>
        <dbReference type="SAM" id="MobiDB-lite"/>
    </source>
</evidence>
<feature type="compositionally biased region" description="Polar residues" evidence="1">
    <location>
        <begin position="92"/>
        <end position="104"/>
    </location>
</feature>
<dbReference type="EMBL" id="OV725078">
    <property type="protein sequence ID" value="CAH1392923.1"/>
    <property type="molecule type" value="Genomic_DNA"/>
</dbReference>
<evidence type="ECO:0000313" key="3">
    <source>
        <dbReference type="Proteomes" id="UP001152798"/>
    </source>
</evidence>
<feature type="region of interest" description="Disordered" evidence="1">
    <location>
        <begin position="85"/>
        <end position="108"/>
    </location>
</feature>
<keyword evidence="3" id="KW-1185">Reference proteome</keyword>
<protein>
    <submittedName>
        <fullName evidence="2">Uncharacterized protein</fullName>
    </submittedName>
</protein>
<proteinExistence type="predicted"/>
<dbReference type="Proteomes" id="UP001152798">
    <property type="component" value="Chromosome 2"/>
</dbReference>
<name>A0A9P0H0J3_NEZVI</name>
<reference evidence="2" key="1">
    <citation type="submission" date="2022-01" db="EMBL/GenBank/DDBJ databases">
        <authorList>
            <person name="King R."/>
        </authorList>
    </citation>
    <scope>NUCLEOTIDE SEQUENCE</scope>
</reference>
<dbReference type="AlphaFoldDB" id="A0A9P0H0J3"/>
<organism evidence="2 3">
    <name type="scientific">Nezara viridula</name>
    <name type="common">Southern green stink bug</name>
    <name type="synonym">Cimex viridulus</name>
    <dbReference type="NCBI Taxonomy" id="85310"/>
    <lineage>
        <taxon>Eukaryota</taxon>
        <taxon>Metazoa</taxon>
        <taxon>Ecdysozoa</taxon>
        <taxon>Arthropoda</taxon>
        <taxon>Hexapoda</taxon>
        <taxon>Insecta</taxon>
        <taxon>Pterygota</taxon>
        <taxon>Neoptera</taxon>
        <taxon>Paraneoptera</taxon>
        <taxon>Hemiptera</taxon>
        <taxon>Heteroptera</taxon>
        <taxon>Panheteroptera</taxon>
        <taxon>Pentatomomorpha</taxon>
        <taxon>Pentatomoidea</taxon>
        <taxon>Pentatomidae</taxon>
        <taxon>Pentatominae</taxon>
        <taxon>Nezara</taxon>
    </lineage>
</organism>
<accession>A0A9P0H0J3</accession>
<sequence>MVVVGVIGGVASSRRGAVGKRGDTSQSPSRVELVKMYYQQYNMYKQGWYGYQPQQYLSCMHEEQGWLVQQPGGQLQEQLVQPGPELWEEPHPQQTPAIEQQQNRVPPPRSPYEWMKKPSYQTQPTPGMYLNSNPYVLINALIRVLIHTM</sequence>